<feature type="domain" description="Resolvase/invertase-type recombinase catalytic" evidence="2">
    <location>
        <begin position="2"/>
        <end position="148"/>
    </location>
</feature>
<feature type="domain" description="Recombinase" evidence="3">
    <location>
        <begin position="155"/>
        <end position="265"/>
    </location>
</feature>
<organism evidence="4 5">
    <name type="scientific">Lentibacillus salinarum</name>
    <dbReference type="NCBI Taxonomy" id="446820"/>
    <lineage>
        <taxon>Bacteria</taxon>
        <taxon>Bacillati</taxon>
        <taxon>Bacillota</taxon>
        <taxon>Bacilli</taxon>
        <taxon>Bacillales</taxon>
        <taxon>Bacillaceae</taxon>
        <taxon>Lentibacillus</taxon>
    </lineage>
</organism>
<evidence type="ECO:0000313" key="5">
    <source>
        <dbReference type="Proteomes" id="UP001597178"/>
    </source>
</evidence>
<dbReference type="Gene3D" id="3.90.1750.20">
    <property type="entry name" value="Putative Large Serine Recombinase, Chain B, Domain 2"/>
    <property type="match status" value="1"/>
</dbReference>
<dbReference type="RefSeq" id="WP_382402230.1">
    <property type="nucleotide sequence ID" value="NZ_JBHTNH010000029.1"/>
</dbReference>
<reference evidence="5" key="1">
    <citation type="journal article" date="2019" name="Int. J. Syst. Evol. Microbiol.">
        <title>The Global Catalogue of Microorganisms (GCM) 10K type strain sequencing project: providing services to taxonomists for standard genome sequencing and annotation.</title>
        <authorList>
            <consortium name="The Broad Institute Genomics Platform"/>
            <consortium name="The Broad Institute Genome Sequencing Center for Infectious Disease"/>
            <person name="Wu L."/>
            <person name="Ma J."/>
        </authorList>
    </citation>
    <scope>NUCLEOTIDE SEQUENCE [LARGE SCALE GENOMIC DNA]</scope>
    <source>
        <strain evidence="5">CCUG 54822</strain>
    </source>
</reference>
<evidence type="ECO:0000313" key="4">
    <source>
        <dbReference type="EMBL" id="MFD1363069.1"/>
    </source>
</evidence>
<evidence type="ECO:0000259" key="3">
    <source>
        <dbReference type="PROSITE" id="PS51737"/>
    </source>
</evidence>
<protein>
    <submittedName>
        <fullName evidence="4">Recombinase family protein</fullName>
    </submittedName>
</protein>
<dbReference type="EMBL" id="JBHTNH010000029">
    <property type="protein sequence ID" value="MFD1363069.1"/>
    <property type="molecule type" value="Genomic_DNA"/>
</dbReference>
<evidence type="ECO:0000259" key="2">
    <source>
        <dbReference type="PROSITE" id="PS51736"/>
    </source>
</evidence>
<dbReference type="InterPro" id="IPR038109">
    <property type="entry name" value="DNA_bind_recomb_sf"/>
</dbReference>
<dbReference type="CDD" id="cd00338">
    <property type="entry name" value="Ser_Recombinase"/>
    <property type="match status" value="1"/>
</dbReference>
<evidence type="ECO:0000256" key="1">
    <source>
        <dbReference type="SAM" id="Coils"/>
    </source>
</evidence>
<dbReference type="InterPro" id="IPR036162">
    <property type="entry name" value="Resolvase-like_N_sf"/>
</dbReference>
<dbReference type="Pfam" id="PF00239">
    <property type="entry name" value="Resolvase"/>
    <property type="match status" value="1"/>
</dbReference>
<dbReference type="SUPFAM" id="SSF53041">
    <property type="entry name" value="Resolvase-like"/>
    <property type="match status" value="1"/>
</dbReference>
<dbReference type="Proteomes" id="UP001597178">
    <property type="component" value="Unassembled WGS sequence"/>
</dbReference>
<dbReference type="PANTHER" id="PTHR30461:SF23">
    <property type="entry name" value="DNA RECOMBINASE-RELATED"/>
    <property type="match status" value="1"/>
</dbReference>
<dbReference type="PANTHER" id="PTHR30461">
    <property type="entry name" value="DNA-INVERTASE FROM LAMBDOID PROPHAGE"/>
    <property type="match status" value="1"/>
</dbReference>
<dbReference type="InterPro" id="IPR006119">
    <property type="entry name" value="Resolv_N"/>
</dbReference>
<dbReference type="PROSITE" id="PS51737">
    <property type="entry name" value="RECOMBINASE_DNA_BIND"/>
    <property type="match status" value="1"/>
</dbReference>
<keyword evidence="5" id="KW-1185">Reference proteome</keyword>
<dbReference type="InterPro" id="IPR050639">
    <property type="entry name" value="SSR_resolvase"/>
</dbReference>
<dbReference type="SMART" id="SM00857">
    <property type="entry name" value="Resolvase"/>
    <property type="match status" value="1"/>
</dbReference>
<dbReference type="PROSITE" id="PS51736">
    <property type="entry name" value="RECOMBINASES_3"/>
    <property type="match status" value="1"/>
</dbReference>
<keyword evidence="1" id="KW-0175">Coiled coil</keyword>
<dbReference type="Gene3D" id="3.40.50.1390">
    <property type="entry name" value="Resolvase, N-terminal catalytic domain"/>
    <property type="match status" value="1"/>
</dbReference>
<sequence>MRVANYYRVSTQLQEKKFSLTAQKQELKSYISQKEWTLIDEFIDVESGGKLKKDGLNALLDLVEEGGIDVVLCIEQDRLSRLDTVAWEYLKDTLRENKVKIAEPGVLIDLDNEDDVFISDIKNLIAQRDKRNIVKKMMRGKRQRLREGKGWGQPPFEYKYNRETAQYEAKPDWKWVIPFIDDLYLNEQLGMKMISDKLNEVSKTPTGKKWNEHLVQTRIKSKAFHGIQEKNHNTGDTISAFVYEPLRTEETYNRLQEERTNRGKQFSVAGRKNTKNIHMLKRTYLTCGHCGRKINLETHGIKSRPLYYVKHGRKTSIKYGYTCDISINTVRFDANIMKALKDVLTSEELAKKYIQIEYDEQEVNQLKSEIKELEKSISDLNASLDRLLDIYLSGDLKKSKYTEKDKTINAKIKVQEETLAKLNRKLDAIDSSSFTYESLYQYMEIAKNIETELTGLERAQLIGTLFPKGIVYRDKLILITEVFKSIPIEITIPVEDDPYTWHHTKNFKVHG</sequence>
<accession>A0ABW3ZXR7</accession>
<proteinExistence type="predicted"/>
<name>A0ABW3ZXR7_9BACI</name>
<dbReference type="Pfam" id="PF07508">
    <property type="entry name" value="Recombinase"/>
    <property type="match status" value="1"/>
</dbReference>
<gene>
    <name evidence="4" type="ORF">ACFQ4A_15570</name>
</gene>
<dbReference type="InterPro" id="IPR011109">
    <property type="entry name" value="DNA_bind_recombinase_dom"/>
</dbReference>
<feature type="coiled-coil region" evidence="1">
    <location>
        <begin position="356"/>
        <end position="432"/>
    </location>
</feature>
<comment type="caution">
    <text evidence="4">The sequence shown here is derived from an EMBL/GenBank/DDBJ whole genome shotgun (WGS) entry which is preliminary data.</text>
</comment>